<protein>
    <recommendedName>
        <fullName evidence="3">DUF1524 domain-containing protein</fullName>
    </recommendedName>
</protein>
<dbReference type="AlphaFoldDB" id="A0A6C0L9S9"/>
<dbReference type="EMBL" id="MN740452">
    <property type="protein sequence ID" value="QHU27177.1"/>
    <property type="molecule type" value="Genomic_DNA"/>
</dbReference>
<feature type="region of interest" description="Disordered" evidence="1">
    <location>
        <begin position="36"/>
        <end position="61"/>
    </location>
</feature>
<evidence type="ECO:0000256" key="1">
    <source>
        <dbReference type="SAM" id="MobiDB-lite"/>
    </source>
</evidence>
<organism evidence="2">
    <name type="scientific">viral metagenome</name>
    <dbReference type="NCBI Taxonomy" id="1070528"/>
    <lineage>
        <taxon>unclassified sequences</taxon>
        <taxon>metagenomes</taxon>
        <taxon>organismal metagenomes</taxon>
    </lineage>
</organism>
<sequence length="636" mass="75031">MSSIMNIPHMLKKIRIEQWTVKELIHKIDNNEISKPRFQRKKKWDKHPKNRDDSKPPNPNEREYIEFLYETENSVHPITFGQETTPLKIRFSNIDGNNRINALKYFVVKPFKIFPEYLKDIEALINSLPLSEEYKETLKDIFKNLSYNEIINFKYKSYFIENGHAGLYKKIQIYRDTFEPVEDKLKTRLKIRGEDNFDTCVKINVNLFEGYTIDELCKIFEDINKYNTKLTETELLASQLFNETNFEIIDETHKAELEKQIKKYYISKAEGEVLECYTHDTTKPINAHEFIVGFQNYCNEKYKDIIEKNDEKGVGLYYKIWKALYLNFTSTFTTENVNDFLNKITDACCIFNETIESIFTCKINDKLFNKSCKEKMKSLKKNNIYVIITAIIGFRDKNTDRNDIINNISKCLLYHFMVNDLKNKDNKEVTDNFKLYDSITYIAGGGHIDALTKNILSEPYIIIDKLTDTIFKNLIDVLYSENNNPHEINKSNKRRTLKFFEKILMLIFYKEKMPSNLLKNEFSLEHIIPYSCKYEGDLDINRIGNLVPIIGAMNSSRGNKHIDEYSKTADGKDFCKFIIDIIPESNEYDKIVAYNKNKKNKSAPVIINNELYNNMCAKNEETYKQNFIDCMFKKKK</sequence>
<evidence type="ECO:0008006" key="3">
    <source>
        <dbReference type="Google" id="ProtNLM"/>
    </source>
</evidence>
<name>A0A6C0L9S9_9ZZZZ</name>
<proteinExistence type="predicted"/>
<accession>A0A6C0L9S9</accession>
<reference evidence="2" key="1">
    <citation type="journal article" date="2020" name="Nature">
        <title>Giant virus diversity and host interactions through global metagenomics.</title>
        <authorList>
            <person name="Schulz F."/>
            <person name="Roux S."/>
            <person name="Paez-Espino D."/>
            <person name="Jungbluth S."/>
            <person name="Walsh D.A."/>
            <person name="Denef V.J."/>
            <person name="McMahon K.D."/>
            <person name="Konstantinidis K.T."/>
            <person name="Eloe-Fadrosh E.A."/>
            <person name="Kyrpides N.C."/>
            <person name="Woyke T."/>
        </authorList>
    </citation>
    <scope>NUCLEOTIDE SEQUENCE</scope>
    <source>
        <strain evidence="2">GVMAG-M-3300027763-16</strain>
    </source>
</reference>
<evidence type="ECO:0000313" key="2">
    <source>
        <dbReference type="EMBL" id="QHU27177.1"/>
    </source>
</evidence>
<feature type="compositionally biased region" description="Basic and acidic residues" evidence="1">
    <location>
        <begin position="50"/>
        <end position="61"/>
    </location>
</feature>
<feature type="compositionally biased region" description="Basic residues" evidence="1">
    <location>
        <begin position="37"/>
        <end position="49"/>
    </location>
</feature>